<dbReference type="Pfam" id="PF01451">
    <property type="entry name" value="LMWPc"/>
    <property type="match status" value="1"/>
</dbReference>
<evidence type="ECO:0000313" key="6">
    <source>
        <dbReference type="Proteomes" id="UP000832097"/>
    </source>
</evidence>
<dbReference type="PANTHER" id="PTHR11717:SF31">
    <property type="entry name" value="LOW MOLECULAR WEIGHT PROTEIN-TYROSINE-PHOSPHATASE ETP-RELATED"/>
    <property type="match status" value="1"/>
</dbReference>
<evidence type="ECO:0000313" key="5">
    <source>
        <dbReference type="EMBL" id="UOE44301.1"/>
    </source>
</evidence>
<reference evidence="5 6" key="1">
    <citation type="submission" date="2022-03" db="EMBL/GenBank/DDBJ databases">
        <title>Mucilaginibacter sp. isolated from the gut of Protaetia brevitarsis seulensis larvae.</title>
        <authorList>
            <person name="Won M."/>
            <person name="Kim S.-J."/>
            <person name="Kwon S.-W."/>
        </authorList>
    </citation>
    <scope>NUCLEOTIDE SEQUENCE [LARGE SCALE GENOMIC DNA]</scope>
    <source>
        <strain evidence="5 6">CFWR-12</strain>
    </source>
</reference>
<dbReference type="InterPro" id="IPR050438">
    <property type="entry name" value="LMW_PTPase"/>
</dbReference>
<sequence>MRVLFVCTGNICRSPLAERLFAARLERLGVDAVVSSAGTRALVGSAMTPEALDVLVAAGVEPRPHSARSLTPDLVRQSDLVLTATRAHRAEVASLVPAASRRAFTLREFARLAEFVLLNGTGSAASAEHPAAMLQHLLQAVPAQRGLAVPPAAPEDDDILDPYGRAPDVYAAAGELIERAIDAILSPLAMPIVRGDRVGT</sequence>
<name>A0ABY4BYI9_9MICO</name>
<proteinExistence type="inferred from homology"/>
<protein>
    <submittedName>
        <fullName evidence="5">Low molecular weight phosphatase family protein</fullName>
    </submittedName>
</protein>
<evidence type="ECO:0000259" key="4">
    <source>
        <dbReference type="SMART" id="SM00226"/>
    </source>
</evidence>
<dbReference type="InterPro" id="IPR017867">
    <property type="entry name" value="Tyr_phospatase_low_mol_wt"/>
</dbReference>
<organism evidence="5 6">
    <name type="scientific">Agromyces larvae</name>
    <dbReference type="NCBI Taxonomy" id="2929802"/>
    <lineage>
        <taxon>Bacteria</taxon>
        <taxon>Bacillati</taxon>
        <taxon>Actinomycetota</taxon>
        <taxon>Actinomycetes</taxon>
        <taxon>Micrococcales</taxon>
        <taxon>Microbacteriaceae</taxon>
        <taxon>Agromyces</taxon>
    </lineage>
</organism>
<comment type="similarity">
    <text evidence="1">Belongs to the low molecular weight phosphotyrosine protein phosphatase family.</text>
</comment>
<dbReference type="InterPro" id="IPR036196">
    <property type="entry name" value="Ptyr_pPase_sf"/>
</dbReference>
<keyword evidence="3" id="KW-0904">Protein phosphatase</keyword>
<dbReference type="Gene3D" id="3.40.50.2300">
    <property type="match status" value="1"/>
</dbReference>
<feature type="domain" description="Phosphotyrosine protein phosphatase I" evidence="4">
    <location>
        <begin position="1"/>
        <end position="187"/>
    </location>
</feature>
<dbReference type="RefSeq" id="WP_243555995.1">
    <property type="nucleotide sequence ID" value="NZ_CP094528.1"/>
</dbReference>
<dbReference type="Proteomes" id="UP000832097">
    <property type="component" value="Chromosome"/>
</dbReference>
<gene>
    <name evidence="5" type="ORF">MTO99_00440</name>
</gene>
<dbReference type="PANTHER" id="PTHR11717">
    <property type="entry name" value="LOW MOLECULAR WEIGHT PROTEIN TYROSINE PHOSPHATASE"/>
    <property type="match status" value="1"/>
</dbReference>
<dbReference type="InterPro" id="IPR023485">
    <property type="entry name" value="Ptyr_pPase"/>
</dbReference>
<accession>A0ABY4BYI9</accession>
<evidence type="ECO:0000256" key="1">
    <source>
        <dbReference type="ARBA" id="ARBA00011063"/>
    </source>
</evidence>
<evidence type="ECO:0000256" key="2">
    <source>
        <dbReference type="ARBA" id="ARBA00022801"/>
    </source>
</evidence>
<evidence type="ECO:0000256" key="3">
    <source>
        <dbReference type="ARBA" id="ARBA00022912"/>
    </source>
</evidence>
<keyword evidence="2" id="KW-0378">Hydrolase</keyword>
<dbReference type="SMART" id="SM00226">
    <property type="entry name" value="LMWPc"/>
    <property type="match status" value="1"/>
</dbReference>
<dbReference type="SUPFAM" id="SSF52788">
    <property type="entry name" value="Phosphotyrosine protein phosphatases I"/>
    <property type="match status" value="1"/>
</dbReference>
<keyword evidence="6" id="KW-1185">Reference proteome</keyword>
<dbReference type="EMBL" id="CP094528">
    <property type="protein sequence ID" value="UOE44301.1"/>
    <property type="molecule type" value="Genomic_DNA"/>
</dbReference>
<dbReference type="PRINTS" id="PR00719">
    <property type="entry name" value="LMWPTPASE"/>
</dbReference>